<keyword evidence="1" id="KW-0732">Signal</keyword>
<evidence type="ECO:0000313" key="7">
    <source>
        <dbReference type="EMBL" id="KAK7880804.1"/>
    </source>
</evidence>
<gene>
    <name evidence="7" type="ORF">WMY93_032567</name>
</gene>
<proteinExistence type="predicted"/>
<dbReference type="AlphaFoldDB" id="A0AAW0MNR4"/>
<accession>A0AAW0MNR4</accession>
<evidence type="ECO:0000259" key="6">
    <source>
        <dbReference type="PROSITE" id="PS50287"/>
    </source>
</evidence>
<evidence type="ECO:0000256" key="1">
    <source>
        <dbReference type="ARBA" id="ARBA00022729"/>
    </source>
</evidence>
<keyword evidence="3 4" id="KW-1015">Disulfide bond</keyword>
<dbReference type="PRINTS" id="PR00258">
    <property type="entry name" value="SPERACTRCPTR"/>
</dbReference>
<dbReference type="PROSITE" id="PS50287">
    <property type="entry name" value="SRCR_2"/>
    <property type="match status" value="1"/>
</dbReference>
<reference evidence="8" key="1">
    <citation type="submission" date="2024-04" db="EMBL/GenBank/DDBJ databases">
        <title>Salinicola lusitanus LLJ914,a marine bacterium isolated from the Okinawa Trough.</title>
        <authorList>
            <person name="Li J."/>
        </authorList>
    </citation>
    <scope>NUCLEOTIDE SEQUENCE [LARGE SCALE GENOMIC DNA]</scope>
</reference>
<feature type="non-terminal residue" evidence="7">
    <location>
        <position position="1"/>
    </location>
</feature>
<keyword evidence="2" id="KW-0677">Repeat</keyword>
<sequence length="119" mass="12846">SSNTVSPVTTPPPDFRPGVEGEVRLTGDEYSYCLGRVEIFHQGEWGSVCGEGWDINAAHVACRQAGCGIAVNAFQDRGRPYRGIWMSDVSCIGSETSLTDCTHNFKRSCSSDDASAHCL</sequence>
<dbReference type="Gene3D" id="3.10.250.10">
    <property type="entry name" value="SRCR-like domain"/>
    <property type="match status" value="1"/>
</dbReference>
<comment type="caution">
    <text evidence="4">Lacks conserved residue(s) required for the propagation of feature annotation.</text>
</comment>
<evidence type="ECO:0000313" key="8">
    <source>
        <dbReference type="Proteomes" id="UP001460270"/>
    </source>
</evidence>
<dbReference type="EMBL" id="JBBPFD010000049">
    <property type="protein sequence ID" value="KAK7880804.1"/>
    <property type="molecule type" value="Genomic_DNA"/>
</dbReference>
<dbReference type="SUPFAM" id="SSF56487">
    <property type="entry name" value="SRCR-like"/>
    <property type="match status" value="1"/>
</dbReference>
<organism evidence="7 8">
    <name type="scientific">Mugilogobius chulae</name>
    <name type="common">yellowstripe goby</name>
    <dbReference type="NCBI Taxonomy" id="88201"/>
    <lineage>
        <taxon>Eukaryota</taxon>
        <taxon>Metazoa</taxon>
        <taxon>Chordata</taxon>
        <taxon>Craniata</taxon>
        <taxon>Vertebrata</taxon>
        <taxon>Euteleostomi</taxon>
        <taxon>Actinopterygii</taxon>
        <taxon>Neopterygii</taxon>
        <taxon>Teleostei</taxon>
        <taxon>Neoteleostei</taxon>
        <taxon>Acanthomorphata</taxon>
        <taxon>Gobiaria</taxon>
        <taxon>Gobiiformes</taxon>
        <taxon>Gobioidei</taxon>
        <taxon>Gobiidae</taxon>
        <taxon>Gobionellinae</taxon>
        <taxon>Mugilogobius</taxon>
    </lineage>
</organism>
<feature type="domain" description="SRCR" evidence="6">
    <location>
        <begin position="23"/>
        <end position="119"/>
    </location>
</feature>
<name>A0AAW0MNR4_9GOBI</name>
<evidence type="ECO:0000256" key="2">
    <source>
        <dbReference type="ARBA" id="ARBA00022737"/>
    </source>
</evidence>
<protein>
    <recommendedName>
        <fullName evidence="6">SRCR domain-containing protein</fullName>
    </recommendedName>
</protein>
<dbReference type="GO" id="GO:0016020">
    <property type="term" value="C:membrane"/>
    <property type="evidence" value="ECO:0007669"/>
    <property type="project" value="InterPro"/>
</dbReference>
<dbReference type="FunFam" id="3.10.250.10:FF:000001">
    <property type="entry name" value="Lysyl oxidase 4 isoform X1"/>
    <property type="match status" value="1"/>
</dbReference>
<dbReference type="Pfam" id="PF00530">
    <property type="entry name" value="SRCR"/>
    <property type="match status" value="1"/>
</dbReference>
<evidence type="ECO:0000256" key="3">
    <source>
        <dbReference type="ARBA" id="ARBA00023157"/>
    </source>
</evidence>
<evidence type="ECO:0000256" key="5">
    <source>
        <dbReference type="SAM" id="MobiDB-lite"/>
    </source>
</evidence>
<feature type="region of interest" description="Disordered" evidence="5">
    <location>
        <begin position="1"/>
        <end position="21"/>
    </location>
</feature>
<dbReference type="PANTHER" id="PTHR19331">
    <property type="entry name" value="SCAVENGER RECEPTOR DOMAIN-CONTAINING"/>
    <property type="match status" value="1"/>
</dbReference>
<feature type="disulfide bond" evidence="4">
    <location>
        <begin position="91"/>
        <end position="101"/>
    </location>
</feature>
<dbReference type="Proteomes" id="UP001460270">
    <property type="component" value="Unassembled WGS sequence"/>
</dbReference>
<dbReference type="InterPro" id="IPR036772">
    <property type="entry name" value="SRCR-like_dom_sf"/>
</dbReference>
<keyword evidence="8" id="KW-1185">Reference proteome</keyword>
<feature type="non-terminal residue" evidence="7">
    <location>
        <position position="119"/>
    </location>
</feature>
<comment type="caution">
    <text evidence="7">The sequence shown here is derived from an EMBL/GenBank/DDBJ whole genome shotgun (WGS) entry which is preliminary data.</text>
</comment>
<dbReference type="SMART" id="SM00202">
    <property type="entry name" value="SR"/>
    <property type="match status" value="1"/>
</dbReference>
<evidence type="ECO:0000256" key="4">
    <source>
        <dbReference type="PROSITE-ProRule" id="PRU00196"/>
    </source>
</evidence>
<dbReference type="InterPro" id="IPR001190">
    <property type="entry name" value="SRCR"/>
</dbReference>